<keyword evidence="2" id="KW-1185">Reference proteome</keyword>
<comment type="caution">
    <text evidence="1">The sequence shown here is derived from an EMBL/GenBank/DDBJ whole genome shotgun (WGS) entry which is preliminary data.</text>
</comment>
<sequence>MIMNHDPNRNRIKDLNKGIVAANNKAGIQYNHLNLPTSATILNNEGGGNGPIPIYFRHRKIELTKSLTGKATQYVGNYAYETEDSRVEKTDLL</sequence>
<name>A0A2G1VU07_9FLAO</name>
<dbReference type="Proteomes" id="UP000229433">
    <property type="component" value="Unassembled WGS sequence"/>
</dbReference>
<protein>
    <submittedName>
        <fullName evidence="1">Uncharacterized protein</fullName>
    </submittedName>
</protein>
<proteinExistence type="predicted"/>
<organism evidence="1 2">
    <name type="scientific">Leeuwenhoekiella nanhaiensis</name>
    <dbReference type="NCBI Taxonomy" id="1655491"/>
    <lineage>
        <taxon>Bacteria</taxon>
        <taxon>Pseudomonadati</taxon>
        <taxon>Bacteroidota</taxon>
        <taxon>Flavobacteriia</taxon>
        <taxon>Flavobacteriales</taxon>
        <taxon>Flavobacteriaceae</taxon>
        <taxon>Leeuwenhoekiella</taxon>
    </lineage>
</organism>
<accession>A0A2G1VU07</accession>
<evidence type="ECO:0000313" key="2">
    <source>
        <dbReference type="Proteomes" id="UP000229433"/>
    </source>
</evidence>
<dbReference type="AlphaFoldDB" id="A0A2G1VU07"/>
<reference evidence="1 2" key="1">
    <citation type="submission" date="2017-08" db="EMBL/GenBank/DDBJ databases">
        <title>The whole genome shortgun sequences of strain Leeuwenhoekiella nanhaiensis G18 from the South China Sea.</title>
        <authorList>
            <person name="Liu Q."/>
        </authorList>
    </citation>
    <scope>NUCLEOTIDE SEQUENCE [LARGE SCALE GENOMIC DNA]</scope>
    <source>
        <strain evidence="1 2">G18</strain>
    </source>
</reference>
<gene>
    <name evidence="1" type="ORF">CJ305_08135</name>
</gene>
<dbReference type="EMBL" id="NQXA01000003">
    <property type="protein sequence ID" value="PHQ29929.1"/>
    <property type="molecule type" value="Genomic_DNA"/>
</dbReference>
<evidence type="ECO:0000313" key="1">
    <source>
        <dbReference type="EMBL" id="PHQ29929.1"/>
    </source>
</evidence>